<evidence type="ECO:0000256" key="6">
    <source>
        <dbReference type="ARBA" id="ARBA00023002"/>
    </source>
</evidence>
<dbReference type="PRINTS" id="PR00080">
    <property type="entry name" value="SDRFAMILY"/>
</dbReference>
<dbReference type="InterPro" id="IPR002347">
    <property type="entry name" value="SDR_fam"/>
</dbReference>
<dbReference type="AlphaFoldDB" id="A0A1V9YRY7"/>
<reference evidence="13 14" key="1">
    <citation type="journal article" date="2014" name="Genome Biol. Evol.">
        <title>The secreted proteins of Achlya hypogyna and Thraustotheca clavata identify the ancestral oomycete secretome and reveal gene acquisitions by horizontal gene transfer.</title>
        <authorList>
            <person name="Misner I."/>
            <person name="Blouin N."/>
            <person name="Leonard G."/>
            <person name="Richards T.A."/>
            <person name="Lane C.E."/>
        </authorList>
    </citation>
    <scope>NUCLEOTIDE SEQUENCE [LARGE SCALE GENOMIC DNA]</scope>
    <source>
        <strain evidence="13 14">ATCC 34112</strain>
    </source>
</reference>
<dbReference type="EMBL" id="JNBS01003171">
    <property type="protein sequence ID" value="OQR88508.1"/>
    <property type="molecule type" value="Genomic_DNA"/>
</dbReference>
<sequence length="306" mass="33793">MVPVVFTAFLFGFIIFWFLRPRKTTFDVNGKVVVITGAASGIGKGLAISLMQRGGTVVCIDLNQANLGTLTKEHPELHHTYVCDVSNPAIVAKVMQDITKQLGEIDVLINNAGIVQGKFLTELSCEDIQRTMNVNTMAHFWTTKAVLPRMMERNSGMIVTVASVMGINGAAKLVDYCTSKFACVGFHESLRLELQHLGKRGIHTLLVCPLGVTTGMFDGAFESGAWWEHFIHKFLIPMLPVDEVVKSIVDGIEHKDEQLITCAQSWHKYALPTVSRASRFLPTYIMDFLLAIGGGHNGMDNFRGHD</sequence>
<dbReference type="Gene3D" id="3.40.50.720">
    <property type="entry name" value="NAD(P)-binding Rossmann-like Domain"/>
    <property type="match status" value="1"/>
</dbReference>
<name>A0A1V9YRY7_9STRA</name>
<dbReference type="FunFam" id="3.40.50.720:FF:000131">
    <property type="entry name" value="Short-chain dehydrogenase/reductase 3"/>
    <property type="match status" value="1"/>
</dbReference>
<dbReference type="Proteomes" id="UP000243217">
    <property type="component" value="Unassembled WGS sequence"/>
</dbReference>
<evidence type="ECO:0000256" key="12">
    <source>
        <dbReference type="RuleBase" id="RU000363"/>
    </source>
</evidence>
<dbReference type="InterPro" id="IPR036291">
    <property type="entry name" value="NAD(P)-bd_dom_sf"/>
</dbReference>
<dbReference type="PANTHER" id="PTHR24322:SF736">
    <property type="entry name" value="RETINOL DEHYDROGENASE 10"/>
    <property type="match status" value="1"/>
</dbReference>
<evidence type="ECO:0000256" key="2">
    <source>
        <dbReference type="ARBA" id="ARBA00006484"/>
    </source>
</evidence>
<evidence type="ECO:0000256" key="4">
    <source>
        <dbReference type="ARBA" id="ARBA00022857"/>
    </source>
</evidence>
<dbReference type="STRING" id="74557.A0A1V9YRY7"/>
<comment type="subcellular location">
    <subcellularLocation>
        <location evidence="1">Membrane</location>
        <topology evidence="1">Multi-pass membrane protein</topology>
    </subcellularLocation>
</comment>
<evidence type="ECO:0000256" key="7">
    <source>
        <dbReference type="ARBA" id="ARBA00023098"/>
    </source>
</evidence>
<evidence type="ECO:0000256" key="3">
    <source>
        <dbReference type="ARBA" id="ARBA00022692"/>
    </source>
</evidence>
<dbReference type="PANTHER" id="PTHR24322">
    <property type="entry name" value="PKSB"/>
    <property type="match status" value="1"/>
</dbReference>
<evidence type="ECO:0000256" key="1">
    <source>
        <dbReference type="ARBA" id="ARBA00004141"/>
    </source>
</evidence>
<keyword evidence="7" id="KW-0443">Lipid metabolism</keyword>
<accession>A0A1V9YRY7</accession>
<evidence type="ECO:0000256" key="9">
    <source>
        <dbReference type="ARBA" id="ARBA00059620"/>
    </source>
</evidence>
<evidence type="ECO:0000256" key="5">
    <source>
        <dbReference type="ARBA" id="ARBA00022989"/>
    </source>
</evidence>
<keyword evidence="4" id="KW-0521">NADP</keyword>
<keyword evidence="5" id="KW-1133">Transmembrane helix</keyword>
<keyword evidence="3" id="KW-0812">Transmembrane</keyword>
<comment type="similarity">
    <text evidence="2 12">Belongs to the short-chain dehydrogenases/reductases (SDR) family.</text>
</comment>
<dbReference type="OrthoDB" id="10253736at2759"/>
<keyword evidence="6" id="KW-0560">Oxidoreductase</keyword>
<evidence type="ECO:0000256" key="10">
    <source>
        <dbReference type="ARBA" id="ARBA00068717"/>
    </source>
</evidence>
<gene>
    <name evidence="13" type="ORF">THRCLA_10276</name>
</gene>
<keyword evidence="8" id="KW-0472">Membrane</keyword>
<keyword evidence="14" id="KW-1185">Reference proteome</keyword>
<dbReference type="GO" id="GO:0016020">
    <property type="term" value="C:membrane"/>
    <property type="evidence" value="ECO:0007669"/>
    <property type="project" value="UniProtKB-SubCell"/>
</dbReference>
<comment type="function">
    <text evidence="9">Catalyzes the reduction of all-trans-retinal to all-trans-retinol in the presence of NADPH.</text>
</comment>
<comment type="caution">
    <text evidence="13">The sequence shown here is derived from an EMBL/GenBank/DDBJ whole genome shotgun (WGS) entry which is preliminary data.</text>
</comment>
<dbReference type="SUPFAM" id="SSF51735">
    <property type="entry name" value="NAD(P)-binding Rossmann-fold domains"/>
    <property type="match status" value="1"/>
</dbReference>
<proteinExistence type="inferred from homology"/>
<dbReference type="CDD" id="cd05339">
    <property type="entry name" value="17beta-HSDXI-like_SDR_c"/>
    <property type="match status" value="1"/>
</dbReference>
<evidence type="ECO:0000313" key="14">
    <source>
        <dbReference type="Proteomes" id="UP000243217"/>
    </source>
</evidence>
<dbReference type="GO" id="GO:0052650">
    <property type="term" value="F:all-trans-retinol dehydrogenase (NADP+) activity"/>
    <property type="evidence" value="ECO:0007669"/>
    <property type="project" value="UniProtKB-ARBA"/>
</dbReference>
<organism evidence="13 14">
    <name type="scientific">Thraustotheca clavata</name>
    <dbReference type="NCBI Taxonomy" id="74557"/>
    <lineage>
        <taxon>Eukaryota</taxon>
        <taxon>Sar</taxon>
        <taxon>Stramenopiles</taxon>
        <taxon>Oomycota</taxon>
        <taxon>Saprolegniomycetes</taxon>
        <taxon>Saprolegniales</taxon>
        <taxon>Achlyaceae</taxon>
        <taxon>Thraustotheca</taxon>
    </lineage>
</organism>
<evidence type="ECO:0000256" key="8">
    <source>
        <dbReference type="ARBA" id="ARBA00023136"/>
    </source>
</evidence>
<dbReference type="PRINTS" id="PR00081">
    <property type="entry name" value="GDHRDH"/>
</dbReference>
<protein>
    <recommendedName>
        <fullName evidence="10">Short-chain dehydrogenase/reductase 3</fullName>
    </recommendedName>
    <alternativeName>
        <fullName evidence="11">Retinal short-chain dehydrogenase/reductase 1</fullName>
    </alternativeName>
</protein>
<evidence type="ECO:0000313" key="13">
    <source>
        <dbReference type="EMBL" id="OQR88508.1"/>
    </source>
</evidence>
<evidence type="ECO:0000256" key="11">
    <source>
        <dbReference type="ARBA" id="ARBA00082544"/>
    </source>
</evidence>
<dbReference type="Pfam" id="PF00106">
    <property type="entry name" value="adh_short"/>
    <property type="match status" value="1"/>
</dbReference>